<accession>A0A1V1NVE9</accession>
<organism evidence="1 2">
    <name type="scientific">Candidatus Magnetoglobus multicellularis str. Araruama</name>
    <dbReference type="NCBI Taxonomy" id="890399"/>
    <lineage>
        <taxon>Bacteria</taxon>
        <taxon>Pseudomonadati</taxon>
        <taxon>Thermodesulfobacteriota</taxon>
        <taxon>Desulfobacteria</taxon>
        <taxon>Desulfobacterales</taxon>
        <taxon>Desulfobacteraceae</taxon>
        <taxon>Candidatus Magnetoglobus</taxon>
    </lineage>
</organism>
<evidence type="ECO:0000313" key="1">
    <source>
        <dbReference type="EMBL" id="ETR66582.1"/>
    </source>
</evidence>
<sequence>MMKLVQDKWINISTENDIYYTIAKDAEFQIPLKYFDNPDSISIKYGITSGFSENEIRGSDEMNAYLELRNF</sequence>
<proteinExistence type="predicted"/>
<gene>
    <name evidence="1" type="ORF">OMM_12614</name>
</gene>
<dbReference type="AlphaFoldDB" id="A0A1V1NVE9"/>
<reference evidence="2" key="1">
    <citation type="submission" date="2012-11" db="EMBL/GenBank/DDBJ databases">
        <authorList>
            <person name="Lucero-Rivera Y.E."/>
            <person name="Tovar-Ramirez D."/>
        </authorList>
    </citation>
    <scope>NUCLEOTIDE SEQUENCE [LARGE SCALE GENOMIC DNA]</scope>
    <source>
        <strain evidence="2">Araruama</strain>
    </source>
</reference>
<protein>
    <submittedName>
        <fullName evidence="1">Uncharacterized protein</fullName>
    </submittedName>
</protein>
<dbReference type="EMBL" id="ATBP01001886">
    <property type="protein sequence ID" value="ETR66582.1"/>
    <property type="molecule type" value="Genomic_DNA"/>
</dbReference>
<dbReference type="Proteomes" id="UP000189670">
    <property type="component" value="Unassembled WGS sequence"/>
</dbReference>
<name>A0A1V1NVE9_9BACT</name>
<evidence type="ECO:0000313" key="2">
    <source>
        <dbReference type="Proteomes" id="UP000189670"/>
    </source>
</evidence>
<comment type="caution">
    <text evidence="1">The sequence shown here is derived from an EMBL/GenBank/DDBJ whole genome shotgun (WGS) entry which is preliminary data.</text>
</comment>